<reference evidence="1" key="1">
    <citation type="submission" date="2020-09" db="EMBL/GenBank/DDBJ databases">
        <authorList>
            <person name="Kikuchi T."/>
        </authorList>
    </citation>
    <scope>NUCLEOTIDE SEQUENCE</scope>
    <source>
        <strain evidence="1">SH1</strain>
    </source>
</reference>
<name>A0A811LNU8_9BILA</name>
<organism evidence="1 2">
    <name type="scientific">Bursaphelenchus okinawaensis</name>
    <dbReference type="NCBI Taxonomy" id="465554"/>
    <lineage>
        <taxon>Eukaryota</taxon>
        <taxon>Metazoa</taxon>
        <taxon>Ecdysozoa</taxon>
        <taxon>Nematoda</taxon>
        <taxon>Chromadorea</taxon>
        <taxon>Rhabditida</taxon>
        <taxon>Tylenchina</taxon>
        <taxon>Tylenchomorpha</taxon>
        <taxon>Aphelenchoidea</taxon>
        <taxon>Aphelenchoididae</taxon>
        <taxon>Bursaphelenchus</taxon>
    </lineage>
</organism>
<keyword evidence="2" id="KW-1185">Reference proteome</keyword>
<dbReference type="Proteomes" id="UP000783686">
    <property type="component" value="Unassembled WGS sequence"/>
</dbReference>
<protein>
    <submittedName>
        <fullName evidence="1">Uncharacterized protein</fullName>
    </submittedName>
</protein>
<sequence>MDEQEWQREAPSSGGGADELAMEMYPLVPPMFLKQFTGKTPFQFDRPIEYIIVWCDSMCCCEMVRNEEDATETVPLIIRFGGHCSDTVNKMYVGCVVAVRSYLEVKHVLKRSKMMPITSVGCDFRDMFYGGAPQPSAFALEWMVTYMPVIDRSLGLLVEDLSYGENFLYLRGKVRDYEYNEEITVTYEKWPFLKEKKLPPINTAVVLNYVKFVDPYISFTNKHGSQIPLPQYMIKYVKADKDTTEYVFGWVDLSLQFSRRYQ</sequence>
<evidence type="ECO:0000313" key="1">
    <source>
        <dbReference type="EMBL" id="CAD5229750.1"/>
    </source>
</evidence>
<dbReference type="EMBL" id="CAJFCW020000006">
    <property type="protein sequence ID" value="CAG9127233.1"/>
    <property type="molecule type" value="Genomic_DNA"/>
</dbReference>
<evidence type="ECO:0000313" key="2">
    <source>
        <dbReference type="Proteomes" id="UP000614601"/>
    </source>
</evidence>
<dbReference type="AlphaFoldDB" id="A0A811LNU8"/>
<dbReference type="EMBL" id="CAJFDH010000006">
    <property type="protein sequence ID" value="CAD5229750.1"/>
    <property type="molecule type" value="Genomic_DNA"/>
</dbReference>
<accession>A0A811LNU8</accession>
<proteinExistence type="predicted"/>
<dbReference type="Proteomes" id="UP000614601">
    <property type="component" value="Unassembled WGS sequence"/>
</dbReference>
<comment type="caution">
    <text evidence="1">The sequence shown here is derived from an EMBL/GenBank/DDBJ whole genome shotgun (WGS) entry which is preliminary data.</text>
</comment>
<gene>
    <name evidence="1" type="ORF">BOKJ2_LOCUS13791</name>
</gene>